<evidence type="ECO:0000313" key="6">
    <source>
        <dbReference type="Proteomes" id="UP000276776"/>
    </source>
</evidence>
<evidence type="ECO:0000256" key="2">
    <source>
        <dbReference type="ARBA" id="ARBA00010112"/>
    </source>
</evidence>
<organism evidence="7">
    <name type="scientific">Thelazia callipaeda</name>
    <name type="common">Oriental eyeworm</name>
    <name type="synonym">Parasitic nematode</name>
    <dbReference type="NCBI Taxonomy" id="103827"/>
    <lineage>
        <taxon>Eukaryota</taxon>
        <taxon>Metazoa</taxon>
        <taxon>Ecdysozoa</taxon>
        <taxon>Nematoda</taxon>
        <taxon>Chromadorea</taxon>
        <taxon>Rhabditida</taxon>
        <taxon>Spirurina</taxon>
        <taxon>Spiruromorpha</taxon>
        <taxon>Thelazioidea</taxon>
        <taxon>Thelaziidae</taxon>
        <taxon>Thelazia</taxon>
    </lineage>
</organism>
<sequence length="85" mass="9857">MKEPLMKTSTDREGRFVISGSLKTDTFDPSLRINHKCRSKICTRKVVLPIPSKYRNEGTVVREFYDLGIIDMKRKFVTESKMCPT</sequence>
<name>A0A0N5CTC9_THECL</name>
<dbReference type="PANTHER" id="PTHR21700:SF3">
    <property type="entry name" value="TRANSTHYRETIN-LIKE PROTEIN 5"/>
    <property type="match status" value="1"/>
</dbReference>
<keyword evidence="4" id="KW-0732">Signal</keyword>
<evidence type="ECO:0000256" key="1">
    <source>
        <dbReference type="ARBA" id="ARBA00004613"/>
    </source>
</evidence>
<evidence type="ECO:0000256" key="4">
    <source>
        <dbReference type="ARBA" id="ARBA00022729"/>
    </source>
</evidence>
<dbReference type="InterPro" id="IPR038479">
    <property type="entry name" value="Transthyretin-like_sf"/>
</dbReference>
<comment type="similarity">
    <text evidence="2">Belongs to the nematode transthyretin-like family.</text>
</comment>
<reference evidence="7" key="1">
    <citation type="submission" date="2017-02" db="UniProtKB">
        <authorList>
            <consortium name="WormBaseParasite"/>
        </authorList>
    </citation>
    <scope>IDENTIFICATION</scope>
</reference>
<evidence type="ECO:0000256" key="3">
    <source>
        <dbReference type="ARBA" id="ARBA00022525"/>
    </source>
</evidence>
<dbReference type="InterPro" id="IPR001534">
    <property type="entry name" value="Transthyretin-like"/>
</dbReference>
<evidence type="ECO:0000313" key="7">
    <source>
        <dbReference type="WBParaSite" id="TCLT_0000348801-mRNA-1"/>
    </source>
</evidence>
<dbReference type="WBParaSite" id="TCLT_0000348801-mRNA-1">
    <property type="protein sequence ID" value="TCLT_0000348801-mRNA-1"/>
    <property type="gene ID" value="TCLT_0000348801"/>
</dbReference>
<protein>
    <submittedName>
        <fullName evidence="7">Transthyretin-like family protein</fullName>
    </submittedName>
</protein>
<dbReference type="GO" id="GO:0009986">
    <property type="term" value="C:cell surface"/>
    <property type="evidence" value="ECO:0007669"/>
    <property type="project" value="InterPro"/>
</dbReference>
<gene>
    <name evidence="5" type="ORF">TCLT_LOCUS3480</name>
</gene>
<dbReference type="AlphaFoldDB" id="A0A0N5CTC9"/>
<accession>A0A0N5CTC9</accession>
<reference evidence="5 6" key="2">
    <citation type="submission" date="2018-11" db="EMBL/GenBank/DDBJ databases">
        <authorList>
            <consortium name="Pathogen Informatics"/>
        </authorList>
    </citation>
    <scope>NUCLEOTIDE SEQUENCE [LARGE SCALE GENOMIC DNA]</scope>
</reference>
<evidence type="ECO:0000313" key="5">
    <source>
        <dbReference type="EMBL" id="VDM99972.1"/>
    </source>
</evidence>
<dbReference type="EMBL" id="UYYF01001567">
    <property type="protein sequence ID" value="VDM99972.1"/>
    <property type="molecule type" value="Genomic_DNA"/>
</dbReference>
<dbReference type="OrthoDB" id="5809908at2759"/>
<dbReference type="GO" id="GO:0005576">
    <property type="term" value="C:extracellular region"/>
    <property type="evidence" value="ECO:0007669"/>
    <property type="project" value="UniProtKB-SubCell"/>
</dbReference>
<keyword evidence="6" id="KW-1185">Reference proteome</keyword>
<comment type="subcellular location">
    <subcellularLocation>
        <location evidence="1">Secreted</location>
    </subcellularLocation>
</comment>
<keyword evidence="3" id="KW-0964">Secreted</keyword>
<dbReference type="Gene3D" id="2.60.40.3330">
    <property type="match status" value="1"/>
</dbReference>
<dbReference type="Proteomes" id="UP000276776">
    <property type="component" value="Unassembled WGS sequence"/>
</dbReference>
<proteinExistence type="inferred from homology"/>
<dbReference type="Pfam" id="PF01060">
    <property type="entry name" value="TTR-52"/>
    <property type="match status" value="1"/>
</dbReference>
<dbReference type="PANTHER" id="PTHR21700">
    <property type="entry name" value="TRANSTHYRETIN-LIKE FAMILY PROTEIN-RELATED"/>
    <property type="match status" value="1"/>
</dbReference>